<evidence type="ECO:0000256" key="3">
    <source>
        <dbReference type="ARBA" id="ARBA00020586"/>
    </source>
</evidence>
<comment type="function">
    <text evidence="1">Acyltransferase required for the direct transfer of medium- to long-chain fatty acyl moieties from a carrier protein (MbtL) on to the epsilon-amino group of lysine residue in the mycobactin core.</text>
</comment>
<protein>
    <recommendedName>
        <fullName evidence="3">Lysine N-acyltransferase MbtK</fullName>
    </recommendedName>
    <alternativeName>
        <fullName evidence="5">Mycobactin synthase protein K</fullName>
    </alternativeName>
</protein>
<keyword evidence="4" id="KW-0046">Antibiotic resistance</keyword>
<evidence type="ECO:0000313" key="10">
    <source>
        <dbReference type="Proteomes" id="UP001529272"/>
    </source>
</evidence>
<sequence length="192" mass="21977">MHKPDLATHRAVLDLDGVLSEFVLRPLDLDRDLDLMHSWMNDPEVARFWNKPWSKDQIASYLREQQDCPHLDPYLGMLDGLAMSYWELYRADLDSLAQHYPARDHDAGVHMLLGPAESRGQGLAAALLRAVSDFQLEMDPRATRVVGEPDLENTRCIRVAERAGFRHVTDLDLPHKRAALLIRDRDSEGEDR</sequence>
<feature type="domain" description="N-acetyltransferase" evidence="6">
    <location>
        <begin position="22"/>
        <end position="186"/>
    </location>
</feature>
<keyword evidence="7" id="KW-0808">Transferase</keyword>
<dbReference type="SMART" id="SM01006">
    <property type="entry name" value="AlcB"/>
    <property type="match status" value="1"/>
</dbReference>
<dbReference type="GO" id="GO:0005840">
    <property type="term" value="C:ribosome"/>
    <property type="evidence" value="ECO:0007669"/>
    <property type="project" value="UniProtKB-KW"/>
</dbReference>
<dbReference type="PANTHER" id="PTHR31438:SF1">
    <property type="entry name" value="LYSINE N-ACYLTRANSFERASE C17G9.06C-RELATED"/>
    <property type="match status" value="1"/>
</dbReference>
<keyword evidence="7" id="KW-0687">Ribonucleoprotein</keyword>
<dbReference type="EMBL" id="CP015267">
    <property type="protein sequence ID" value="ASL14398.1"/>
    <property type="molecule type" value="Genomic_DNA"/>
</dbReference>
<dbReference type="InterPro" id="IPR019432">
    <property type="entry name" value="Acyltransferase_MbtK/IucB-like"/>
</dbReference>
<comment type="pathway">
    <text evidence="2">Siderophore biosynthesis; mycobactin biosynthesis.</text>
</comment>
<dbReference type="SUPFAM" id="SSF55729">
    <property type="entry name" value="Acyl-CoA N-acyltransferases (Nat)"/>
    <property type="match status" value="1"/>
</dbReference>
<dbReference type="STRING" id="222805.AN480_09260"/>
<dbReference type="GO" id="GO:0019290">
    <property type="term" value="P:siderophore biosynthetic process"/>
    <property type="evidence" value="ECO:0007669"/>
    <property type="project" value="InterPro"/>
</dbReference>
<evidence type="ECO:0000313" key="9">
    <source>
        <dbReference type="Proteomes" id="UP000198286"/>
    </source>
</evidence>
<dbReference type="GO" id="GO:0046677">
    <property type="term" value="P:response to antibiotic"/>
    <property type="evidence" value="ECO:0007669"/>
    <property type="project" value="UniProtKB-KW"/>
</dbReference>
<dbReference type="Pfam" id="PF13523">
    <property type="entry name" value="Acetyltransf_8"/>
    <property type="match status" value="1"/>
</dbReference>
<dbReference type="PROSITE" id="PS51186">
    <property type="entry name" value="GNAT"/>
    <property type="match status" value="1"/>
</dbReference>
<evidence type="ECO:0000256" key="5">
    <source>
        <dbReference type="ARBA" id="ARBA00031122"/>
    </source>
</evidence>
<reference evidence="10" key="3">
    <citation type="submission" date="2023-06" db="EMBL/GenBank/DDBJ databases">
        <title>Itaconate inhibition of nontuberculous mycobacteria.</title>
        <authorList>
            <person name="Spilker T."/>
        </authorList>
    </citation>
    <scope>NUCLEOTIDE SEQUENCE [LARGE SCALE GENOMIC DNA]</scope>
    <source>
        <strain evidence="10">FLAC1071</strain>
    </source>
</reference>
<evidence type="ECO:0000256" key="2">
    <source>
        <dbReference type="ARBA" id="ARBA00005102"/>
    </source>
</evidence>
<dbReference type="InterPro" id="IPR000182">
    <property type="entry name" value="GNAT_dom"/>
</dbReference>
<keyword evidence="8" id="KW-0012">Acyltransferase</keyword>
<evidence type="ECO:0000313" key="8">
    <source>
        <dbReference type="EMBL" id="MDM3930013.1"/>
    </source>
</evidence>
<evidence type="ECO:0000313" key="7">
    <source>
        <dbReference type="EMBL" id="ASL14398.1"/>
    </source>
</evidence>
<accession>A0A220YA60</accession>
<name>A0A220YA60_MYCIT</name>
<dbReference type="KEGG" id="mchi:AN480_09260"/>
<dbReference type="UniPathway" id="UPA00011"/>
<dbReference type="Proteomes" id="UP000198286">
    <property type="component" value="Chromosome"/>
</dbReference>
<dbReference type="InterPro" id="IPR016181">
    <property type="entry name" value="Acyl_CoA_acyltransferase"/>
</dbReference>
<evidence type="ECO:0000259" key="6">
    <source>
        <dbReference type="PROSITE" id="PS51186"/>
    </source>
</evidence>
<dbReference type="RefSeq" id="WP_042911249.1">
    <property type="nucleotide sequence ID" value="NZ_CP012885.2"/>
</dbReference>
<evidence type="ECO:0000256" key="4">
    <source>
        <dbReference type="ARBA" id="ARBA00023251"/>
    </source>
</evidence>
<proteinExistence type="predicted"/>
<keyword evidence="10" id="KW-1185">Reference proteome</keyword>
<reference evidence="8" key="4">
    <citation type="submission" date="2023-06" db="EMBL/GenBank/DDBJ databases">
        <authorList>
            <person name="Spilker T."/>
        </authorList>
    </citation>
    <scope>NUCLEOTIDE SEQUENCE</scope>
    <source>
        <strain evidence="8">FLAC1071</strain>
    </source>
</reference>
<dbReference type="GO" id="GO:0016410">
    <property type="term" value="F:N-acyltransferase activity"/>
    <property type="evidence" value="ECO:0007669"/>
    <property type="project" value="TreeGrafter"/>
</dbReference>
<dbReference type="Gene3D" id="3.40.630.30">
    <property type="match status" value="1"/>
</dbReference>
<reference evidence="7 9" key="1">
    <citation type="journal article" date="2017" name="Lancet Infect. Dis.">
        <title>Global outbreak of severe Mycobacterium chimaera disease after cardiac surgery: a molecular epidemiological study.</title>
        <authorList>
            <person name="van Ingen J."/>
            <person name="Kohl T."/>
            <person name="Kranzer K."/>
            <person name="Hasse B."/>
            <person name="Keller P."/>
            <person name="Szafranska A."/>
            <person name="Hillemann D."/>
            <person name="Chand M."/>
            <person name="Schreiber P."/>
            <person name="Sommerstein R."/>
            <person name="Berger C."/>
            <person name="Genoni M."/>
            <person name="Ruegg C."/>
            <person name="Troillet N."/>
            <person name="Widmer A.F."/>
            <person name="Becker S.L."/>
            <person name="Herrmann M."/>
            <person name="Eckmanns T."/>
            <person name="Haller S."/>
            <person name="Hoeller C."/>
            <person name="Debast S.B."/>
            <person name="Wolfhagen M.J."/>
            <person name="Hopman J."/>
            <person name="Kluytmans J."/>
            <person name="Langelaar M."/>
            <person name="Notermans D.W."/>
            <person name="ten Oever J."/>
            <person name="van den Barselaar P."/>
            <person name="Vonk A.B.A."/>
            <person name="Vos M.C."/>
            <person name="Ahmed N."/>
            <person name="Brown T."/>
            <person name="Crook D."/>
            <person name="Lamagni T."/>
            <person name="Phin N."/>
            <person name="Smith E.G."/>
            <person name="Zambon M."/>
            <person name="Serr A."/>
            <person name="Goetting T."/>
            <person name="Ebner W."/>
            <person name="Thuermer A."/>
            <person name="Utpatel C."/>
            <person name="Sproer C."/>
            <person name="Bunk B."/>
            <person name="Nubel U."/>
            <person name="Bloemberg G."/>
            <person name="Bottger E."/>
            <person name="Niemann S."/>
            <person name="Wagner D."/>
            <person name="Sax H."/>
        </authorList>
    </citation>
    <scope>NUCLEOTIDE SEQUENCE [LARGE SCALE GENOMIC DNA]</scope>
    <source>
        <strain evidence="7 9">ZUERICH-2</strain>
    </source>
</reference>
<keyword evidence="7" id="KW-0689">Ribosomal protein</keyword>
<dbReference type="EMBL" id="JASZZX010000056">
    <property type="protein sequence ID" value="MDM3930013.1"/>
    <property type="molecule type" value="Genomic_DNA"/>
</dbReference>
<dbReference type="PANTHER" id="PTHR31438">
    <property type="entry name" value="LYSINE N-ACYLTRANSFERASE C17G9.06C-RELATED"/>
    <property type="match status" value="1"/>
</dbReference>
<organism evidence="7 9">
    <name type="scientific">Mycobacterium intracellulare subsp. chimaera</name>
    <dbReference type="NCBI Taxonomy" id="222805"/>
    <lineage>
        <taxon>Bacteria</taxon>
        <taxon>Bacillati</taxon>
        <taxon>Actinomycetota</taxon>
        <taxon>Actinomycetes</taxon>
        <taxon>Mycobacteriales</taxon>
        <taxon>Mycobacteriaceae</taxon>
        <taxon>Mycobacterium</taxon>
        <taxon>Mycobacterium avium complex (MAC)</taxon>
    </lineage>
</organism>
<dbReference type="Proteomes" id="UP001529272">
    <property type="component" value="Unassembled WGS sequence"/>
</dbReference>
<evidence type="ECO:0000256" key="1">
    <source>
        <dbReference type="ARBA" id="ARBA00003818"/>
    </source>
</evidence>
<dbReference type="AlphaFoldDB" id="A0A220YA60"/>
<gene>
    <name evidence="7" type="ORF">MYCOZU2_01979</name>
    <name evidence="8" type="ORF">QRB35_29095</name>
</gene>
<reference evidence="8 10" key="2">
    <citation type="submission" date="2023-06" db="EMBL/GenBank/DDBJ databases">
        <title>Itaconate inhibition of nontuberculous mycobacteria.</title>
        <authorList>
            <person name="Breen P."/>
            <person name="Zimbric M."/>
            <person name="Caverly L."/>
        </authorList>
    </citation>
    <scope>NUCLEOTIDE SEQUENCE [LARGE SCALE GENOMIC DNA]</scope>
    <source>
        <strain evidence="8 10">FLAC1071</strain>
    </source>
</reference>